<dbReference type="EC" id="3.2.1.55" evidence="7"/>
<keyword evidence="3 7" id="KW-0964">Secreted</keyword>
<evidence type="ECO:0000256" key="6">
    <source>
        <dbReference type="ARBA" id="ARBA00023295"/>
    </source>
</evidence>
<dbReference type="SUPFAM" id="SSF75005">
    <property type="entry name" value="Arabinanase/levansucrase/invertase"/>
    <property type="match status" value="1"/>
</dbReference>
<dbReference type="Gene3D" id="2.115.10.20">
    <property type="entry name" value="Glycosyl hydrolase domain, family 43"/>
    <property type="match status" value="1"/>
</dbReference>
<dbReference type="InterPro" id="IPR023296">
    <property type="entry name" value="Glyco_hydro_beta-prop_sf"/>
</dbReference>
<dbReference type="OrthoDB" id="9760116at2"/>
<dbReference type="PANTHER" id="PTHR40631:SF2">
    <property type="entry name" value="ALPHA-L-ARABINOFURANOSIDASE"/>
    <property type="match status" value="1"/>
</dbReference>
<name>A0A4Y9RZA0_9CAUL</name>
<comment type="caution">
    <text evidence="9">The sequence shown here is derived from an EMBL/GenBank/DDBJ whole genome shotgun (WGS) entry which is preliminary data.</text>
</comment>
<dbReference type="Pfam" id="PF03664">
    <property type="entry name" value="Glyco_hydro_62"/>
    <property type="match status" value="1"/>
</dbReference>
<evidence type="ECO:0000256" key="5">
    <source>
        <dbReference type="ARBA" id="ARBA00022801"/>
    </source>
</evidence>
<gene>
    <name evidence="9" type="ORF">EGY25_06650</name>
</gene>
<evidence type="ECO:0000256" key="2">
    <source>
        <dbReference type="ARBA" id="ARBA00004613"/>
    </source>
</evidence>
<dbReference type="Proteomes" id="UP000298216">
    <property type="component" value="Unassembled WGS sequence"/>
</dbReference>
<comment type="similarity">
    <text evidence="7">Belongs to the glycosyl hydrolase 62 family.</text>
</comment>
<dbReference type="CDD" id="cd08987">
    <property type="entry name" value="GH62"/>
    <property type="match status" value="1"/>
</dbReference>
<sequence length="363" mass="39897">MIALPKRRRWTWALAAALALVVVKPDPTTAQSVEDGTSPSKFHWRSSAQIIAPRAGDGNGYSALKDPSIVHVDGEYHVFMTSVGAEGWHMAYTHFTDWLQASAAPIVDLKQSGIGPGYRAAPQVFYFAPQKLWYMVYQSGPPVYSTTATIGDPSSWSAPKPLFDQAPDIIKAATGQEAWLDFWVICDEASCYLFNTDDHGSLFRSRTSIQQFPAGFSDTRRVMTGPRDDIFEASMHYRLAGTNTYLTLVEAIGPKGRYFRAWTSDRLDGDWRLLAGSPSNSFAGSDNVVFDGEDWSQGVSHGELVRSGYDQTLTIDPCQPLQFLYQGLEPHAPDTAYIDLPYRLGLLTATGPNPVSALCPASP</sequence>
<dbReference type="AlphaFoldDB" id="A0A4Y9RZA0"/>
<comment type="function">
    <text evidence="7">Involved in the degradation of xylan and is a key enzyme in the complete degradation of the plant cell wall. It has a specific arabinofuranose-debranching activity on xylan from gramineae. Acts synergistically with the xylanases and binds specifically to xylan. From small arabinoxylo-oligosides (ranging from arabinoxylotriose to arabinoxylohexaose), it liberates arabinose and, after prolonged incubation, the purified enzyme exhibits some xylanolytic activity as well.</text>
</comment>
<keyword evidence="4 7" id="KW-0732">Signal</keyword>
<dbReference type="InterPro" id="IPR005193">
    <property type="entry name" value="GH62_arabinosidase"/>
</dbReference>
<dbReference type="GO" id="GO:0045493">
    <property type="term" value="P:xylan catabolic process"/>
    <property type="evidence" value="ECO:0007669"/>
    <property type="project" value="UniProtKB-UniRule"/>
</dbReference>
<feature type="signal peptide" evidence="8">
    <location>
        <begin position="1"/>
        <end position="30"/>
    </location>
</feature>
<dbReference type="PANTHER" id="PTHR40631">
    <property type="entry name" value="ALPHA-L-ARABINOFURANOSIDASE AXHA-2-RELATED"/>
    <property type="match status" value="1"/>
</dbReference>
<evidence type="ECO:0000256" key="3">
    <source>
        <dbReference type="ARBA" id="ARBA00022525"/>
    </source>
</evidence>
<reference evidence="9 10" key="1">
    <citation type="submission" date="2019-03" db="EMBL/GenBank/DDBJ databases">
        <title>Draft genome of Brevundimonas sp. a heavy metal resistant soil bacteria.</title>
        <authorList>
            <person name="Soto J."/>
        </authorList>
    </citation>
    <scope>NUCLEOTIDE SEQUENCE [LARGE SCALE GENOMIC DNA]</scope>
    <source>
        <strain evidence="9 10">B-10</strain>
    </source>
</reference>
<evidence type="ECO:0000256" key="1">
    <source>
        <dbReference type="ARBA" id="ARBA00001462"/>
    </source>
</evidence>
<comment type="catalytic activity">
    <reaction evidence="1 7">
        <text>Hydrolysis of terminal non-reducing alpha-L-arabinofuranoside residues in alpha-L-arabinosides.</text>
        <dbReference type="EC" id="3.2.1.55"/>
    </reaction>
</comment>
<evidence type="ECO:0000313" key="9">
    <source>
        <dbReference type="EMBL" id="TFW13086.1"/>
    </source>
</evidence>
<dbReference type="RefSeq" id="WP_135195551.1">
    <property type="nucleotide sequence ID" value="NZ_SPVH01000006.1"/>
</dbReference>
<evidence type="ECO:0000256" key="4">
    <source>
        <dbReference type="ARBA" id="ARBA00022729"/>
    </source>
</evidence>
<evidence type="ECO:0000256" key="8">
    <source>
        <dbReference type="SAM" id="SignalP"/>
    </source>
</evidence>
<keyword evidence="6 7" id="KW-0326">Glycosidase</keyword>
<evidence type="ECO:0000313" key="10">
    <source>
        <dbReference type="Proteomes" id="UP000298216"/>
    </source>
</evidence>
<feature type="chain" id="PRO_5021478640" description="Alpha-L-arabinofuranosidase" evidence="8">
    <location>
        <begin position="31"/>
        <end position="363"/>
    </location>
</feature>
<keyword evidence="5 7" id="KW-0378">Hydrolase</keyword>
<comment type="subcellular location">
    <subcellularLocation>
        <location evidence="2 7">Secreted</location>
    </subcellularLocation>
</comment>
<evidence type="ECO:0000256" key="7">
    <source>
        <dbReference type="RuleBase" id="RU368117"/>
    </source>
</evidence>
<protein>
    <recommendedName>
        <fullName evidence="7">Alpha-L-arabinofuranosidase</fullName>
        <ecNumber evidence="7">3.2.1.55</ecNumber>
    </recommendedName>
</protein>
<dbReference type="GO" id="GO:0046373">
    <property type="term" value="P:L-arabinose metabolic process"/>
    <property type="evidence" value="ECO:0007669"/>
    <property type="project" value="UniProtKB-UniRule"/>
</dbReference>
<dbReference type="GO" id="GO:0005576">
    <property type="term" value="C:extracellular region"/>
    <property type="evidence" value="ECO:0007669"/>
    <property type="project" value="UniProtKB-SubCell"/>
</dbReference>
<accession>A0A4Y9RZA0</accession>
<proteinExistence type="inferred from homology"/>
<organism evidence="9 10">
    <name type="scientific">Brevundimonas intermedia</name>
    <dbReference type="NCBI Taxonomy" id="74315"/>
    <lineage>
        <taxon>Bacteria</taxon>
        <taxon>Pseudomonadati</taxon>
        <taxon>Pseudomonadota</taxon>
        <taxon>Alphaproteobacteria</taxon>
        <taxon>Caulobacterales</taxon>
        <taxon>Caulobacteraceae</taxon>
        <taxon>Brevundimonas</taxon>
    </lineage>
</organism>
<dbReference type="EMBL" id="SPVH01000006">
    <property type="protein sequence ID" value="TFW13086.1"/>
    <property type="molecule type" value="Genomic_DNA"/>
</dbReference>
<keyword evidence="10" id="KW-1185">Reference proteome</keyword>
<dbReference type="GO" id="GO:0046556">
    <property type="term" value="F:alpha-L-arabinofuranosidase activity"/>
    <property type="evidence" value="ECO:0007669"/>
    <property type="project" value="UniProtKB-UniRule"/>
</dbReference>